<proteinExistence type="predicted"/>
<reference evidence="1 2" key="1">
    <citation type="journal article" date="2019" name="Environ. Microbiol.">
        <title>At the nexus of three kingdoms: the genome of the mycorrhizal fungus Gigaspora margarita provides insights into plant, endobacterial and fungal interactions.</title>
        <authorList>
            <person name="Venice F."/>
            <person name="Ghignone S."/>
            <person name="Salvioli di Fossalunga A."/>
            <person name="Amselem J."/>
            <person name="Novero M."/>
            <person name="Xianan X."/>
            <person name="Sedzielewska Toro K."/>
            <person name="Morin E."/>
            <person name="Lipzen A."/>
            <person name="Grigoriev I.V."/>
            <person name="Henrissat B."/>
            <person name="Martin F.M."/>
            <person name="Bonfante P."/>
        </authorList>
    </citation>
    <scope>NUCLEOTIDE SEQUENCE [LARGE SCALE GENOMIC DNA]</scope>
    <source>
        <strain evidence="1 2">BEG34</strain>
    </source>
</reference>
<gene>
    <name evidence="1" type="ORF">F8M41_005795</name>
</gene>
<name>A0A8H4A5U4_GIGMA</name>
<comment type="caution">
    <text evidence="1">The sequence shown here is derived from an EMBL/GenBank/DDBJ whole genome shotgun (WGS) entry which is preliminary data.</text>
</comment>
<organism evidence="1 2">
    <name type="scientific">Gigaspora margarita</name>
    <dbReference type="NCBI Taxonomy" id="4874"/>
    <lineage>
        <taxon>Eukaryota</taxon>
        <taxon>Fungi</taxon>
        <taxon>Fungi incertae sedis</taxon>
        <taxon>Mucoromycota</taxon>
        <taxon>Glomeromycotina</taxon>
        <taxon>Glomeromycetes</taxon>
        <taxon>Diversisporales</taxon>
        <taxon>Gigasporaceae</taxon>
        <taxon>Gigaspora</taxon>
    </lineage>
</organism>
<dbReference type="AlphaFoldDB" id="A0A8H4A5U4"/>
<dbReference type="Proteomes" id="UP000439903">
    <property type="component" value="Unassembled WGS sequence"/>
</dbReference>
<protein>
    <submittedName>
        <fullName evidence="1">Uncharacterized protein</fullName>
    </submittedName>
</protein>
<evidence type="ECO:0000313" key="1">
    <source>
        <dbReference type="EMBL" id="KAF0429062.1"/>
    </source>
</evidence>
<dbReference type="EMBL" id="WTPW01001556">
    <property type="protein sequence ID" value="KAF0429062.1"/>
    <property type="molecule type" value="Genomic_DNA"/>
</dbReference>
<evidence type="ECO:0000313" key="2">
    <source>
        <dbReference type="Proteomes" id="UP000439903"/>
    </source>
</evidence>
<sequence length="82" mass="9528">MSTWSKEIQNQVIEQLQFKTWKITTVANELEPPEETTTPCFIRKVFGSGNNQNKINDIDEINNYFNESIAPVLSESADIYEW</sequence>
<accession>A0A8H4A5U4</accession>
<keyword evidence="2" id="KW-1185">Reference proteome</keyword>